<feature type="domain" description="ABC transmembrane type-1" evidence="10">
    <location>
        <begin position="70"/>
        <end position="361"/>
    </location>
</feature>
<keyword evidence="4" id="KW-0067">ATP-binding</keyword>
<evidence type="ECO:0000256" key="1">
    <source>
        <dbReference type="ARBA" id="ARBA00004651"/>
    </source>
</evidence>
<dbReference type="PANTHER" id="PTHR24221:SF261">
    <property type="entry name" value="GLUTATHIONE_L-CYSTEINE TRANSPORT SYSTEM ATP-BINDING_PERMEASE PROTEIN CYDD"/>
    <property type="match status" value="1"/>
</dbReference>
<dbReference type="SMART" id="SM00382">
    <property type="entry name" value="AAA"/>
    <property type="match status" value="1"/>
</dbReference>
<dbReference type="NCBIfam" id="TIGR02857">
    <property type="entry name" value="CydD"/>
    <property type="match status" value="1"/>
</dbReference>
<dbReference type="Gene3D" id="1.20.1560.10">
    <property type="entry name" value="ABC transporter type 1, transmembrane domain"/>
    <property type="match status" value="1"/>
</dbReference>
<feature type="transmembrane region" description="Helical" evidence="8">
    <location>
        <begin position="291"/>
        <end position="322"/>
    </location>
</feature>
<evidence type="ECO:0000256" key="6">
    <source>
        <dbReference type="ARBA" id="ARBA00023136"/>
    </source>
</evidence>
<dbReference type="SUPFAM" id="SSF52540">
    <property type="entry name" value="P-loop containing nucleoside triphosphate hydrolases"/>
    <property type="match status" value="1"/>
</dbReference>
<dbReference type="InterPro" id="IPR003439">
    <property type="entry name" value="ABC_transporter-like_ATP-bd"/>
</dbReference>
<dbReference type="Proteomes" id="UP000025229">
    <property type="component" value="Chromosome"/>
</dbReference>
<dbReference type="GO" id="GO:0034040">
    <property type="term" value="F:ATPase-coupled lipid transmembrane transporter activity"/>
    <property type="evidence" value="ECO:0007669"/>
    <property type="project" value="TreeGrafter"/>
</dbReference>
<dbReference type="InterPro" id="IPR011527">
    <property type="entry name" value="ABC1_TM_dom"/>
</dbReference>
<organism evidence="11 12">
    <name type="scientific">Rubrobacter radiotolerans</name>
    <name type="common">Arthrobacter radiotolerans</name>
    <dbReference type="NCBI Taxonomy" id="42256"/>
    <lineage>
        <taxon>Bacteria</taxon>
        <taxon>Bacillati</taxon>
        <taxon>Actinomycetota</taxon>
        <taxon>Rubrobacteria</taxon>
        <taxon>Rubrobacterales</taxon>
        <taxon>Rubrobacteraceae</taxon>
        <taxon>Rubrobacter</taxon>
    </lineage>
</organism>
<dbReference type="Pfam" id="PF00005">
    <property type="entry name" value="ABC_tran"/>
    <property type="match status" value="1"/>
</dbReference>
<dbReference type="GO" id="GO:0016887">
    <property type="term" value="F:ATP hydrolysis activity"/>
    <property type="evidence" value="ECO:0007669"/>
    <property type="project" value="InterPro"/>
</dbReference>
<dbReference type="PANTHER" id="PTHR24221">
    <property type="entry name" value="ATP-BINDING CASSETTE SUB-FAMILY B"/>
    <property type="match status" value="1"/>
</dbReference>
<evidence type="ECO:0000313" key="11">
    <source>
        <dbReference type="EMBL" id="AHY46632.1"/>
    </source>
</evidence>
<dbReference type="OrthoDB" id="9806127at2"/>
<dbReference type="GO" id="GO:0005524">
    <property type="term" value="F:ATP binding"/>
    <property type="evidence" value="ECO:0007669"/>
    <property type="project" value="UniProtKB-KW"/>
</dbReference>
<proteinExistence type="predicted"/>
<keyword evidence="2 8" id="KW-0812">Transmembrane</keyword>
<feature type="compositionally biased region" description="Basic and acidic residues" evidence="7">
    <location>
        <begin position="35"/>
        <end position="51"/>
    </location>
</feature>
<evidence type="ECO:0000256" key="3">
    <source>
        <dbReference type="ARBA" id="ARBA00022741"/>
    </source>
</evidence>
<accession>A0A023X2G0</accession>
<dbReference type="EMBL" id="CP007514">
    <property type="protein sequence ID" value="AHY46632.1"/>
    <property type="molecule type" value="Genomic_DNA"/>
</dbReference>
<dbReference type="HOGENOM" id="CLU_000604_84_9_11"/>
<evidence type="ECO:0000256" key="2">
    <source>
        <dbReference type="ARBA" id="ARBA00022692"/>
    </source>
</evidence>
<feature type="domain" description="ABC transporter" evidence="9">
    <location>
        <begin position="403"/>
        <end position="617"/>
    </location>
</feature>
<protein>
    <submittedName>
        <fullName evidence="11">CydD: thiol reductant ABC exporter, CydD subunit</fullName>
    </submittedName>
</protein>
<dbReference type="Pfam" id="PF00664">
    <property type="entry name" value="ABC_membrane"/>
    <property type="match status" value="1"/>
</dbReference>
<dbReference type="PROSITE" id="PS00211">
    <property type="entry name" value="ABC_TRANSPORTER_1"/>
    <property type="match status" value="1"/>
</dbReference>
<dbReference type="GO" id="GO:0005886">
    <property type="term" value="C:plasma membrane"/>
    <property type="evidence" value="ECO:0007669"/>
    <property type="project" value="UniProtKB-SubCell"/>
</dbReference>
<dbReference type="InterPro" id="IPR017871">
    <property type="entry name" value="ABC_transporter-like_CS"/>
</dbReference>
<evidence type="ECO:0000259" key="10">
    <source>
        <dbReference type="PROSITE" id="PS50929"/>
    </source>
</evidence>
<keyword evidence="5 8" id="KW-1133">Transmembrane helix</keyword>
<dbReference type="PROSITE" id="PS50893">
    <property type="entry name" value="ABC_TRANSPORTER_2"/>
    <property type="match status" value="1"/>
</dbReference>
<dbReference type="STRING" id="42256.RradSPS_1349"/>
<sequence>MSEPVSGRAPSVAGPLAGKRPTVSGTAGASVAAPEGREDRKSAPPEDRLRQRAEREFLNRQLVHGRGSLAASVAFGVLGTAAVVVTAYATAAAVAGVVVDGRSLLEISGWLWLFAGTLALRALFGYAQELAASRAAVAVKRGVRRRAVQRLAGSRRDPDGRPLATGATAAVLVEGVEKLEGYYWRFVPLVALAGVAPLLMLAVIFPVNWVVGTILLLSAPLIPLYMALVGLGAEDASRRQFDSLRRLSGYFLDRLQGLPTLRRLGYAEREPENIRRASESLGERTMKVLRIAFLSSTVLEFFATFSIAIAATYVGLALLGWIDFGGGATLSLRDGLFLLLLAPAYFQPLRDFAAAYHDRADALAAAGDLMGLLDGPESAESPEELDRNGAGGPGPLLLPTIELRGATVRYAGRKTPALDGATLRVPAAGSVALTGPSGGGKSTLLGLVAGQVLPTEGEALVGGRAAAEVPAQATAWVGQRPYLFPATVRENIAFGQPEKTEAEIEAAARAARVLDFAKRLPDGLDTRLGERGSGISGGEAQRVALARAFLKDAPVVLLDEPTANLDAETERELVETIGTLIRDRTALVCTHRTSLAALCDRTVRVEDGRVLEVSGDGG</sequence>
<evidence type="ECO:0000259" key="9">
    <source>
        <dbReference type="PROSITE" id="PS50893"/>
    </source>
</evidence>
<keyword evidence="3" id="KW-0547">Nucleotide-binding</keyword>
<dbReference type="InterPro" id="IPR036640">
    <property type="entry name" value="ABC1_TM_sf"/>
</dbReference>
<feature type="transmembrane region" description="Helical" evidence="8">
    <location>
        <begin position="69"/>
        <end position="95"/>
    </location>
</feature>
<dbReference type="InterPro" id="IPR003593">
    <property type="entry name" value="AAA+_ATPase"/>
</dbReference>
<dbReference type="eggNOG" id="COG4988">
    <property type="taxonomic scope" value="Bacteria"/>
</dbReference>
<comment type="subcellular location">
    <subcellularLocation>
        <location evidence="1">Cell membrane</location>
        <topology evidence="1">Multi-pass membrane protein</topology>
    </subcellularLocation>
</comment>
<keyword evidence="6 8" id="KW-0472">Membrane</keyword>
<dbReference type="InterPro" id="IPR039421">
    <property type="entry name" value="Type_1_exporter"/>
</dbReference>
<dbReference type="AlphaFoldDB" id="A0A023X2G0"/>
<evidence type="ECO:0000256" key="5">
    <source>
        <dbReference type="ARBA" id="ARBA00022989"/>
    </source>
</evidence>
<dbReference type="GO" id="GO:0042883">
    <property type="term" value="P:cysteine transport"/>
    <property type="evidence" value="ECO:0007669"/>
    <property type="project" value="InterPro"/>
</dbReference>
<dbReference type="GO" id="GO:0140359">
    <property type="term" value="F:ABC-type transporter activity"/>
    <property type="evidence" value="ECO:0007669"/>
    <property type="project" value="InterPro"/>
</dbReference>
<evidence type="ECO:0000256" key="4">
    <source>
        <dbReference type="ARBA" id="ARBA00022840"/>
    </source>
</evidence>
<evidence type="ECO:0000256" key="8">
    <source>
        <dbReference type="SAM" id="Phobius"/>
    </source>
</evidence>
<gene>
    <name evidence="11" type="ORF">RradSPS_1349</name>
</gene>
<evidence type="ECO:0000313" key="12">
    <source>
        <dbReference type="Proteomes" id="UP000025229"/>
    </source>
</evidence>
<dbReference type="CDD" id="cd18584">
    <property type="entry name" value="ABC_6TM_AarD_CydD"/>
    <property type="match status" value="1"/>
</dbReference>
<feature type="transmembrane region" description="Helical" evidence="8">
    <location>
        <begin position="107"/>
        <end position="124"/>
    </location>
</feature>
<feature type="region of interest" description="Disordered" evidence="7">
    <location>
        <begin position="1"/>
        <end position="51"/>
    </location>
</feature>
<keyword evidence="12" id="KW-1185">Reference proteome</keyword>
<reference evidence="11 12" key="1">
    <citation type="submission" date="2014-03" db="EMBL/GenBank/DDBJ databases">
        <title>Complete genome sequence of the Radio-Resistant Rubrobacter radiotolerans RSPS-4.</title>
        <authorList>
            <person name="Egas C.C."/>
            <person name="Barroso C.C."/>
            <person name="Froufe H.J.C."/>
            <person name="Pacheco J.J."/>
            <person name="Albuquerque L.L."/>
            <person name="da Costa M.M.S."/>
        </authorList>
    </citation>
    <scope>NUCLEOTIDE SEQUENCE [LARGE SCALE GENOMIC DNA]</scope>
    <source>
        <strain evidence="11 12">RSPS-4</strain>
    </source>
</reference>
<name>A0A023X2G0_RUBRA</name>
<feature type="transmembrane region" description="Helical" evidence="8">
    <location>
        <begin position="186"/>
        <end position="205"/>
    </location>
</feature>
<dbReference type="InterPro" id="IPR014216">
    <property type="entry name" value="ABC_transptr_CydD"/>
</dbReference>
<dbReference type="SUPFAM" id="SSF90123">
    <property type="entry name" value="ABC transporter transmembrane region"/>
    <property type="match status" value="1"/>
</dbReference>
<evidence type="ECO:0000256" key="7">
    <source>
        <dbReference type="SAM" id="MobiDB-lite"/>
    </source>
</evidence>
<dbReference type="Gene3D" id="3.40.50.300">
    <property type="entry name" value="P-loop containing nucleotide triphosphate hydrolases"/>
    <property type="match status" value="1"/>
</dbReference>
<dbReference type="PATRIC" id="fig|42256.3.peg.1366"/>
<dbReference type="KEGG" id="rrd:RradSPS_1349"/>
<dbReference type="InterPro" id="IPR027417">
    <property type="entry name" value="P-loop_NTPase"/>
</dbReference>
<feature type="transmembrane region" description="Helical" evidence="8">
    <location>
        <begin position="211"/>
        <end position="233"/>
    </location>
</feature>
<dbReference type="PROSITE" id="PS50929">
    <property type="entry name" value="ABC_TM1F"/>
    <property type="match status" value="1"/>
</dbReference>